<feature type="compositionally biased region" description="Basic and acidic residues" evidence="14">
    <location>
        <begin position="264"/>
        <end position="276"/>
    </location>
</feature>
<dbReference type="InterPro" id="IPR001357">
    <property type="entry name" value="BRCT_dom"/>
</dbReference>
<dbReference type="InterPro" id="IPR010996">
    <property type="entry name" value="HHH_MUS81"/>
</dbReference>
<feature type="compositionally biased region" description="Low complexity" evidence="14">
    <location>
        <begin position="531"/>
        <end position="546"/>
    </location>
</feature>
<dbReference type="InterPro" id="IPR022312">
    <property type="entry name" value="DNA_pol_X"/>
</dbReference>
<gene>
    <name evidence="16" type="ORF">JTE90_021553</name>
</gene>
<dbReference type="GO" id="GO:0005634">
    <property type="term" value="C:nucleus"/>
    <property type="evidence" value="ECO:0007669"/>
    <property type="project" value="TreeGrafter"/>
</dbReference>
<evidence type="ECO:0000256" key="3">
    <source>
        <dbReference type="ARBA" id="ARBA00016513"/>
    </source>
</evidence>
<feature type="region of interest" description="Disordered" evidence="14">
    <location>
        <begin position="498"/>
        <end position="556"/>
    </location>
</feature>
<dbReference type="InterPro" id="IPR027421">
    <property type="entry name" value="DNA_pol_lamdba_lyase_dom_sf"/>
</dbReference>
<dbReference type="InterPro" id="IPR029398">
    <property type="entry name" value="PolB_thumb"/>
</dbReference>
<keyword evidence="17" id="KW-1185">Reference proteome</keyword>
<evidence type="ECO:0000259" key="15">
    <source>
        <dbReference type="PROSITE" id="PS50172"/>
    </source>
</evidence>
<dbReference type="PROSITE" id="PS50172">
    <property type="entry name" value="BRCT"/>
    <property type="match status" value="1"/>
</dbReference>
<dbReference type="SUPFAM" id="SSF81301">
    <property type="entry name" value="Nucleotidyltransferase"/>
    <property type="match status" value="1"/>
</dbReference>
<dbReference type="InterPro" id="IPR028207">
    <property type="entry name" value="DNA_pol_B_palm_palm"/>
</dbReference>
<evidence type="ECO:0000256" key="6">
    <source>
        <dbReference type="ARBA" id="ARBA00022695"/>
    </source>
</evidence>
<comment type="caution">
    <text evidence="16">The sequence shown here is derived from an EMBL/GenBank/DDBJ whole genome shotgun (WGS) entry which is preliminary data.</text>
</comment>
<name>A0AAV6VNT6_9ARAC</name>
<evidence type="ECO:0000256" key="7">
    <source>
        <dbReference type="ARBA" id="ARBA00022705"/>
    </source>
</evidence>
<proteinExistence type="predicted"/>
<dbReference type="PANTHER" id="PTHR11276">
    <property type="entry name" value="DNA POLYMERASE TYPE-X FAMILY MEMBER"/>
    <property type="match status" value="1"/>
</dbReference>
<dbReference type="Proteomes" id="UP000827092">
    <property type="component" value="Unassembled WGS sequence"/>
</dbReference>
<feature type="compositionally biased region" description="Low complexity" evidence="14">
    <location>
        <begin position="354"/>
        <end position="376"/>
    </location>
</feature>
<feature type="compositionally biased region" description="Basic residues" evidence="14">
    <location>
        <begin position="456"/>
        <end position="469"/>
    </location>
</feature>
<sequence length="1981" mass="223971">MFGHLIKNVRSAEEIRRRNLPSSVDTDKEDEETPDPDPNGIFKGLRFFFKFGDNRTSVLRNLIKKHGGIYVSKIEYGPTHILLSDYTSGGWLCKNQNWEGIPMNIVVVSVNWFSECIEANRLVPYAGFYVACPRIPPKPFPESGDTENSQVVEHTEASGEDNFIIREREYAHHAEGFYRNHYESTNINNRKFWSPVNSCSEYEDFKFNEETTCDDEWLEVEPPSPSTETDSDEDETDSEDETESEDEEESEDEAESNENEEVNNADRMEVDKNNEEMEKDDDVIILDEIIAPNSAKEKCVPGPSTSKRSSSKQTSHRKNLSSIPGPNLSESVAHCSYMEPKSPELIVLDDTSEPSESGQGSPSQGSLSSASRPKSSAGTLTRLRLRIKVDKSSKEKIWKIVDNDTDEESIEKPQSHKRKKKHKHNSLPSSPDLQNEIMDIGEATVHENMESTITLSRRRKHKKNKHKRSCLSPVAQANNDGPEEMLVEENLLQEMSSSTKEQYPHHKKFRRSVSTPTSPIGNEEPNYKDLAASNSRSNSIPSTSTAKSQFEIDEPNVKDDSRKIYSAPNTQTTCSTFCRNIDVAENILVDNIQDKFPDKMLSNTDLPNEQNLNKEVLEEVCDPNNTCSIDLVPTAAIPDSGNNIFDVGLITEPHINNQSINEEDLVQENMFSNDLASSTAIADPTSDKILSGEDNEPGLDSKSVIVPDYDYYDHKDTLVKISCSNIQDNLCTVSGNSRKRKRIIEDDLNNGKEIDQLSETDVSKSNVSEVNHDVSNKKNNVNSSVLKNTASLPNELEQNNYKAEVLAKIKSGGFSENSTAVAPYRFKVSDLPRVGITVKVPPLAIPSTSRCSVDQFMYEQSLQDSGVSINVKVPPLAIPSTSRCSVDQFMYEQSLQESGVSINVKVPPLAIPSTSRCSVDQFMYEQSLQESTIFPNESTVPQQVCTVIQKECAVPQQESTVFSKQTAVIQQESTIPEEKSTVSEDDIVPSDSRCASSFPAYPTISDLCSNFNNQIDSETRDEIIKRVMLKYRIRKLVSGIDKCIQIEPILVEGENNYLLPTVAPTDIDFFAPIPPVSLVPPSDASYFPKEEDTSKVKNDSSNKDLGHENTVSSIENSKTESFNGNPTDTTATIVVDDLLDELECKWKMDMELNDPQDMDLSNNFNDLPINEICLIQEDLTNKSINDQYNLTEKNIYDRRNEVKHVSGLSNVSESKKIDKISGISLDGTVVEIVEDLLNELDSDVNDSKKLDAKSHVNPTIAIEEQAIDLTDKYKKRICNVESSLHIVTNLLKDLLNKLESKVTDYQGLENKCNRMPPKEINDIDMALKGEIVTGFDDKIRCIHHSSLCSDTEEMDLGDCSKSEEFNIDTDKIVANLLEDLFAKLMAESDTEKIVGSLFEDLFAKLKAEADTEKIAANLLKDLLDKLEVESDLRKPEFRILESLKYDMYPVQLFSREDLITMSRIKRLKGYKQTDSVKAEIKNLYEELEKGTPVEVGCQTDDESVVVQRIRETEELEQTRRMTYGFWGLQSELDRTVNAPPLNTTNPTPVTNIVTTNPMPVINPTPITYPTPVNLSLSDLVDETDSNSETPNLNRPDASQRVIFFPFPRVRPISEERIEPTPAALPINLPNQKYYLRPSCPNFKVISKMQELYDFIKVFEGPHRVTAYEKAIFALGRYHKRIESLEEVQNIDGISRKIAFKVWEIMRTGDLEELKLFGSRRFYNAKKLLRKSWGITTRVVKELFLKDVTTVKGALEHDSDILDVSQRLSLSYFDDLKRTISKAEAEAIVEIVSGCFKSINDKLEIEACSSLRRNEFAHSKVAVLVVLEKGVEKNRHLLDDVVADMHKQGYIIDDLKRHEVNGSQSKYAGIFRINKFARYRKLDIWVVPYVEKICATLFMTGPSYFVRAMVRRAEKQAMVLDEHGIRHRILNKNGGTEYVFMSGMNTEEDLFEHLNVPYRDPCMRRYMPIGVYRHNYDYPEPQ</sequence>
<keyword evidence="10" id="KW-0234">DNA repair</keyword>
<dbReference type="SUPFAM" id="SSF52113">
    <property type="entry name" value="BRCT domain"/>
    <property type="match status" value="1"/>
</dbReference>
<evidence type="ECO:0000256" key="1">
    <source>
        <dbReference type="ARBA" id="ARBA00001936"/>
    </source>
</evidence>
<feature type="compositionally biased region" description="Acidic residues" evidence="14">
    <location>
        <begin position="229"/>
        <end position="263"/>
    </location>
</feature>
<feature type="compositionally biased region" description="Polar residues" evidence="14">
    <location>
        <begin position="1109"/>
        <end position="1127"/>
    </location>
</feature>
<evidence type="ECO:0000256" key="5">
    <source>
        <dbReference type="ARBA" id="ARBA00022679"/>
    </source>
</evidence>
<comment type="catalytic activity">
    <reaction evidence="12">
        <text>DNA(n) + a 2'-deoxyribonucleoside 5'-triphosphate = DNA(n+1) + diphosphate</text>
        <dbReference type="Rhea" id="RHEA:22508"/>
        <dbReference type="Rhea" id="RHEA-COMP:17339"/>
        <dbReference type="Rhea" id="RHEA-COMP:17340"/>
        <dbReference type="ChEBI" id="CHEBI:33019"/>
        <dbReference type="ChEBI" id="CHEBI:61560"/>
        <dbReference type="ChEBI" id="CHEBI:173112"/>
        <dbReference type="EC" id="2.7.7.7"/>
    </reaction>
</comment>
<feature type="region of interest" description="Disordered" evidence="14">
    <location>
        <begin position="210"/>
        <end position="434"/>
    </location>
</feature>
<organism evidence="16 17">
    <name type="scientific">Oedothorax gibbosus</name>
    <dbReference type="NCBI Taxonomy" id="931172"/>
    <lineage>
        <taxon>Eukaryota</taxon>
        <taxon>Metazoa</taxon>
        <taxon>Ecdysozoa</taxon>
        <taxon>Arthropoda</taxon>
        <taxon>Chelicerata</taxon>
        <taxon>Arachnida</taxon>
        <taxon>Araneae</taxon>
        <taxon>Araneomorphae</taxon>
        <taxon>Entelegynae</taxon>
        <taxon>Araneoidea</taxon>
        <taxon>Linyphiidae</taxon>
        <taxon>Erigoninae</taxon>
        <taxon>Oedothorax</taxon>
    </lineage>
</organism>
<dbReference type="Pfam" id="PF16589">
    <property type="entry name" value="BRCT_2"/>
    <property type="match status" value="1"/>
</dbReference>
<feature type="compositionally biased region" description="Polar residues" evidence="14">
    <location>
        <begin position="320"/>
        <end position="330"/>
    </location>
</feature>
<evidence type="ECO:0000256" key="13">
    <source>
        <dbReference type="PIRSR" id="PIRSR622312-50"/>
    </source>
</evidence>
<reference evidence="16 17" key="1">
    <citation type="journal article" date="2022" name="Nat. Ecol. Evol.">
        <title>A masculinizing supergene underlies an exaggerated male reproductive morph in a spider.</title>
        <authorList>
            <person name="Hendrickx F."/>
            <person name="De Corte Z."/>
            <person name="Sonet G."/>
            <person name="Van Belleghem S.M."/>
            <person name="Kostlbacher S."/>
            <person name="Vangestel C."/>
        </authorList>
    </citation>
    <scope>NUCLEOTIDE SEQUENCE [LARGE SCALE GENOMIC DNA]</scope>
    <source>
        <strain evidence="16">W744_W776</strain>
    </source>
</reference>
<dbReference type="GO" id="GO:0003677">
    <property type="term" value="F:DNA binding"/>
    <property type="evidence" value="ECO:0007669"/>
    <property type="project" value="InterPro"/>
</dbReference>
<dbReference type="GO" id="GO:0003887">
    <property type="term" value="F:DNA-directed DNA polymerase activity"/>
    <property type="evidence" value="ECO:0007669"/>
    <property type="project" value="UniProtKB-KW"/>
</dbReference>
<dbReference type="EC" id="2.7.7.7" evidence="2"/>
<feature type="compositionally biased region" description="Low complexity" evidence="14">
    <location>
        <begin position="304"/>
        <end position="313"/>
    </location>
</feature>
<keyword evidence="11" id="KW-0456">Lyase</keyword>
<feature type="compositionally biased region" description="Basic and acidic residues" evidence="14">
    <location>
        <begin position="387"/>
        <end position="402"/>
    </location>
</feature>
<feature type="compositionally biased region" description="Basic and acidic residues" evidence="14">
    <location>
        <begin position="1088"/>
        <end position="1107"/>
    </location>
</feature>
<dbReference type="Pfam" id="PF14791">
    <property type="entry name" value="DNA_pol_B_thumb"/>
    <property type="match status" value="1"/>
</dbReference>
<keyword evidence="8" id="KW-0227">DNA damage</keyword>
<dbReference type="PANTHER" id="PTHR11276:SF28">
    <property type="entry name" value="DNA POLYMERASE LAMBDA"/>
    <property type="match status" value="1"/>
</dbReference>
<evidence type="ECO:0000256" key="2">
    <source>
        <dbReference type="ARBA" id="ARBA00012417"/>
    </source>
</evidence>
<evidence type="ECO:0000256" key="12">
    <source>
        <dbReference type="ARBA" id="ARBA00049244"/>
    </source>
</evidence>
<keyword evidence="5" id="KW-0808">Transferase</keyword>
<dbReference type="Gene3D" id="3.30.460.10">
    <property type="entry name" value="Beta Polymerase, domain 2"/>
    <property type="match status" value="1"/>
</dbReference>
<feature type="active site" description="Nucleophile; Schiff-base intermediate with DNA; for 5'-dRP lyase activity" evidence="13">
    <location>
        <position position="1700"/>
    </location>
</feature>
<dbReference type="SUPFAM" id="SSF47802">
    <property type="entry name" value="DNA polymerase beta, N-terminal domain-like"/>
    <property type="match status" value="1"/>
</dbReference>
<evidence type="ECO:0000256" key="9">
    <source>
        <dbReference type="ARBA" id="ARBA00022932"/>
    </source>
</evidence>
<dbReference type="Gene3D" id="1.10.150.110">
    <property type="entry name" value="DNA polymerase beta, N-terminal domain-like"/>
    <property type="match status" value="1"/>
</dbReference>
<keyword evidence="7" id="KW-0235">DNA replication</keyword>
<dbReference type="InterPro" id="IPR002008">
    <property type="entry name" value="DNA_pol_X_beta-like"/>
</dbReference>
<accession>A0AAV6VNT6</accession>
<dbReference type="Pfam" id="PF14716">
    <property type="entry name" value="HHH_8"/>
    <property type="match status" value="1"/>
</dbReference>
<evidence type="ECO:0000313" key="16">
    <source>
        <dbReference type="EMBL" id="KAG8198299.1"/>
    </source>
</evidence>
<evidence type="ECO:0000256" key="8">
    <source>
        <dbReference type="ARBA" id="ARBA00022763"/>
    </source>
</evidence>
<dbReference type="Pfam" id="PF14792">
    <property type="entry name" value="DNA_pol_B_palm"/>
    <property type="match status" value="1"/>
</dbReference>
<dbReference type="InterPro" id="IPR036420">
    <property type="entry name" value="BRCT_dom_sf"/>
</dbReference>
<comment type="cofactor">
    <cofactor evidence="1">
        <name>Mn(2+)</name>
        <dbReference type="ChEBI" id="CHEBI:29035"/>
    </cofactor>
</comment>
<feature type="region of interest" description="Disordered" evidence="14">
    <location>
        <begin position="17"/>
        <end position="39"/>
    </location>
</feature>
<dbReference type="GO" id="GO:0006303">
    <property type="term" value="P:double-strand break repair via nonhomologous end joining"/>
    <property type="evidence" value="ECO:0007669"/>
    <property type="project" value="TreeGrafter"/>
</dbReference>
<dbReference type="PRINTS" id="PR00870">
    <property type="entry name" value="DNAPOLXBETA"/>
</dbReference>
<feature type="domain" description="BRCT" evidence="15">
    <location>
        <begin position="37"/>
        <end position="130"/>
    </location>
</feature>
<keyword evidence="6" id="KW-0548">Nucleotidyltransferase</keyword>
<feature type="region of interest" description="Disordered" evidence="14">
    <location>
        <begin position="140"/>
        <end position="160"/>
    </location>
</feature>
<dbReference type="GO" id="GO:0016829">
    <property type="term" value="F:lyase activity"/>
    <property type="evidence" value="ECO:0007669"/>
    <property type="project" value="UniProtKB-KW"/>
</dbReference>
<dbReference type="InterPro" id="IPR002054">
    <property type="entry name" value="DNA-dir_DNA_pol_X"/>
</dbReference>
<dbReference type="EMBL" id="JAFNEN010000041">
    <property type="protein sequence ID" value="KAG8198299.1"/>
    <property type="molecule type" value="Genomic_DNA"/>
</dbReference>
<dbReference type="SMART" id="SM00292">
    <property type="entry name" value="BRCT"/>
    <property type="match status" value="1"/>
</dbReference>
<feature type="region of interest" description="Disordered" evidence="14">
    <location>
        <begin position="454"/>
        <end position="478"/>
    </location>
</feature>
<dbReference type="SMART" id="SM00483">
    <property type="entry name" value="POLXc"/>
    <property type="match status" value="1"/>
</dbReference>
<dbReference type="InterPro" id="IPR037160">
    <property type="entry name" value="DNA_Pol_thumb_sf"/>
</dbReference>
<evidence type="ECO:0000313" key="17">
    <source>
        <dbReference type="Proteomes" id="UP000827092"/>
    </source>
</evidence>
<dbReference type="InterPro" id="IPR043519">
    <property type="entry name" value="NT_sf"/>
</dbReference>
<protein>
    <recommendedName>
        <fullName evidence="3">DNA polymerase lambda</fullName>
        <ecNumber evidence="2">2.7.7.7</ecNumber>
    </recommendedName>
</protein>
<keyword evidence="9" id="KW-0239">DNA-directed DNA polymerase</keyword>
<evidence type="ECO:0000256" key="10">
    <source>
        <dbReference type="ARBA" id="ARBA00023204"/>
    </source>
</evidence>
<feature type="compositionally biased region" description="Basic residues" evidence="14">
    <location>
        <begin position="415"/>
        <end position="425"/>
    </location>
</feature>
<evidence type="ECO:0000256" key="11">
    <source>
        <dbReference type="ARBA" id="ARBA00023239"/>
    </source>
</evidence>
<dbReference type="Gene3D" id="3.40.50.10190">
    <property type="entry name" value="BRCT domain"/>
    <property type="match status" value="1"/>
</dbReference>
<evidence type="ECO:0000256" key="14">
    <source>
        <dbReference type="SAM" id="MobiDB-lite"/>
    </source>
</evidence>
<evidence type="ECO:0000256" key="4">
    <source>
        <dbReference type="ARBA" id="ARBA00022634"/>
    </source>
</evidence>
<dbReference type="Gene3D" id="3.30.210.10">
    <property type="entry name" value="DNA polymerase, thumb domain"/>
    <property type="match status" value="1"/>
</dbReference>
<feature type="region of interest" description="Disordered" evidence="14">
    <location>
        <begin position="1081"/>
        <end position="1127"/>
    </location>
</feature>
<keyword evidence="4" id="KW-0237">DNA synthesis</keyword>